<feature type="coiled-coil region" evidence="4">
    <location>
        <begin position="134"/>
        <end position="186"/>
    </location>
</feature>
<comment type="subcellular location">
    <subcellularLocation>
        <location evidence="1">Secreted</location>
    </subcellularLocation>
</comment>
<dbReference type="Pfam" id="PF00386">
    <property type="entry name" value="C1q"/>
    <property type="match status" value="1"/>
</dbReference>
<evidence type="ECO:0000256" key="5">
    <source>
        <dbReference type="SAM" id="Phobius"/>
    </source>
</evidence>
<accession>A0ABD1J8E7</accession>
<dbReference type="GO" id="GO:0005576">
    <property type="term" value="C:extracellular region"/>
    <property type="evidence" value="ECO:0007669"/>
    <property type="project" value="UniProtKB-SubCell"/>
</dbReference>
<dbReference type="InterPro" id="IPR001073">
    <property type="entry name" value="C1q_dom"/>
</dbReference>
<dbReference type="Gene3D" id="2.60.120.40">
    <property type="match status" value="1"/>
</dbReference>
<keyword evidence="5" id="KW-0472">Membrane</keyword>
<sequence>MAAICLTPLADMGSVADKKRTKSFQRRLLRLGTLCCLTSICFCVSLFQYTLPSSPETSHTAYRARAEGHLCVCACVCVCVMIMKTPGAVLLLLWWGLLVVAAESGGTQDGGATSSHPECEPDIHAVLREMSALIAEQRVQLTHTKAQLEKEIEELKRENKALAENLSAAEARLAANERRAEEQSVQSQQLKDASTEMNHTLQQITSSTQASKVAFSASFSVTENKHIGPFNTDITLIYNHLFTNIGNAYDPNTGIFTAPVRGVYQFRYHIFAGGTHGAGAYLWRNGKTMVHAYNHKAPHDINTSQGVSLLLQVGDTVNLRLGAGAWVSAYTGHFTTFSGQLLFLM</sequence>
<dbReference type="PANTHER" id="PTHR22923:SF102">
    <property type="entry name" value="CEREBELLIN 13-RELATED"/>
    <property type="match status" value="1"/>
</dbReference>
<dbReference type="EMBL" id="JBHFQA010000018">
    <property type="protein sequence ID" value="KAL2083079.1"/>
    <property type="molecule type" value="Genomic_DNA"/>
</dbReference>
<dbReference type="SUPFAM" id="SSF49842">
    <property type="entry name" value="TNF-like"/>
    <property type="match status" value="1"/>
</dbReference>
<keyword evidence="4" id="KW-0175">Coiled coil</keyword>
<evidence type="ECO:0000259" key="6">
    <source>
        <dbReference type="PROSITE" id="PS50871"/>
    </source>
</evidence>
<evidence type="ECO:0000256" key="4">
    <source>
        <dbReference type="SAM" id="Coils"/>
    </source>
</evidence>
<evidence type="ECO:0000256" key="1">
    <source>
        <dbReference type="ARBA" id="ARBA00004613"/>
    </source>
</evidence>
<dbReference type="SMART" id="SM00110">
    <property type="entry name" value="C1Q"/>
    <property type="match status" value="1"/>
</dbReference>
<gene>
    <name evidence="7" type="ORF">ACEWY4_020852</name>
</gene>
<keyword evidence="3" id="KW-0732">Signal</keyword>
<dbReference type="PROSITE" id="PS50871">
    <property type="entry name" value="C1Q"/>
    <property type="match status" value="1"/>
</dbReference>
<keyword evidence="8" id="KW-1185">Reference proteome</keyword>
<comment type="caution">
    <text evidence="7">The sequence shown here is derived from an EMBL/GenBank/DDBJ whole genome shotgun (WGS) entry which is preliminary data.</text>
</comment>
<organism evidence="7 8">
    <name type="scientific">Coilia grayii</name>
    <name type="common">Gray's grenadier anchovy</name>
    <dbReference type="NCBI Taxonomy" id="363190"/>
    <lineage>
        <taxon>Eukaryota</taxon>
        <taxon>Metazoa</taxon>
        <taxon>Chordata</taxon>
        <taxon>Craniata</taxon>
        <taxon>Vertebrata</taxon>
        <taxon>Euteleostomi</taxon>
        <taxon>Actinopterygii</taxon>
        <taxon>Neopterygii</taxon>
        <taxon>Teleostei</taxon>
        <taxon>Clupei</taxon>
        <taxon>Clupeiformes</taxon>
        <taxon>Clupeoidei</taxon>
        <taxon>Engraulidae</taxon>
        <taxon>Coilinae</taxon>
        <taxon>Coilia</taxon>
    </lineage>
</organism>
<keyword evidence="5" id="KW-0812">Transmembrane</keyword>
<keyword evidence="2" id="KW-0964">Secreted</keyword>
<dbReference type="InterPro" id="IPR050822">
    <property type="entry name" value="Cerebellin_Synaptic_Org"/>
</dbReference>
<dbReference type="InterPro" id="IPR008983">
    <property type="entry name" value="Tumour_necrosis_fac-like_dom"/>
</dbReference>
<dbReference type="Proteomes" id="UP001591681">
    <property type="component" value="Unassembled WGS sequence"/>
</dbReference>
<protein>
    <recommendedName>
        <fullName evidence="6">C1q domain-containing protein</fullName>
    </recommendedName>
</protein>
<evidence type="ECO:0000256" key="2">
    <source>
        <dbReference type="ARBA" id="ARBA00022525"/>
    </source>
</evidence>
<evidence type="ECO:0000256" key="3">
    <source>
        <dbReference type="ARBA" id="ARBA00022729"/>
    </source>
</evidence>
<reference evidence="7 8" key="1">
    <citation type="submission" date="2024-09" db="EMBL/GenBank/DDBJ databases">
        <title>A chromosome-level genome assembly of Gray's grenadier anchovy, Coilia grayii.</title>
        <authorList>
            <person name="Fu Z."/>
        </authorList>
    </citation>
    <scope>NUCLEOTIDE SEQUENCE [LARGE SCALE GENOMIC DNA]</scope>
    <source>
        <strain evidence="7">G4</strain>
        <tissue evidence="7">Muscle</tissue>
    </source>
</reference>
<keyword evidence="5" id="KW-1133">Transmembrane helix</keyword>
<evidence type="ECO:0000313" key="8">
    <source>
        <dbReference type="Proteomes" id="UP001591681"/>
    </source>
</evidence>
<feature type="transmembrane region" description="Helical" evidence="5">
    <location>
        <begin position="28"/>
        <end position="49"/>
    </location>
</feature>
<dbReference type="PANTHER" id="PTHR22923">
    <property type="entry name" value="CEREBELLIN-RELATED"/>
    <property type="match status" value="1"/>
</dbReference>
<evidence type="ECO:0000313" key="7">
    <source>
        <dbReference type="EMBL" id="KAL2083079.1"/>
    </source>
</evidence>
<dbReference type="AlphaFoldDB" id="A0ABD1J8E7"/>
<name>A0ABD1J8E7_9TELE</name>
<dbReference type="PRINTS" id="PR00007">
    <property type="entry name" value="COMPLEMNTC1Q"/>
</dbReference>
<proteinExistence type="predicted"/>
<feature type="domain" description="C1q" evidence="6">
    <location>
        <begin position="208"/>
        <end position="345"/>
    </location>
</feature>